<dbReference type="InterPro" id="IPR020629">
    <property type="entry name" value="FPG_Glyclase"/>
</dbReference>
<dbReference type="InterPro" id="IPR015887">
    <property type="entry name" value="DNA_glyclase_Znf_dom_DNA_BS"/>
</dbReference>
<feature type="binding site" evidence="15">
    <location>
        <position position="109"/>
    </location>
    <ligand>
        <name>DNA</name>
        <dbReference type="ChEBI" id="CHEBI:16991"/>
    </ligand>
</feature>
<dbReference type="PROSITE" id="PS51066">
    <property type="entry name" value="ZF_FPG_2"/>
    <property type="match status" value="1"/>
</dbReference>
<comment type="function">
    <text evidence="15">Involved in base excision repair of DNA damaged by oxidation or by mutagenic agents. Acts as DNA glycosylase that recognizes and removes damaged bases. Has a preference for oxidized purines, such as 7,8-dihydro-8-oxoguanine (8-oxoG). Has AP (apurinic/apyrimidinic) lyase activity and introduces nicks in the DNA strand. Cleaves the DNA backbone by beta-delta elimination to generate a single-strand break at the site of the removed base with both 3'- and 5'-phosphates.</text>
</comment>
<keyword evidence="19" id="KW-1185">Reference proteome</keyword>
<comment type="catalytic activity">
    <reaction evidence="1 15">
        <text>Hydrolysis of DNA containing ring-opened 7-methylguanine residues, releasing 2,6-diamino-4-hydroxy-5-(N-methyl)formamidopyrimidine.</text>
        <dbReference type="EC" id="3.2.2.23"/>
    </reaction>
</comment>
<keyword evidence="11 15" id="KW-0456">Lyase</keyword>
<feature type="domain" description="FPG-type" evidence="16">
    <location>
        <begin position="236"/>
        <end position="270"/>
    </location>
</feature>
<dbReference type="Pfam" id="PF06827">
    <property type="entry name" value="zf-FPG_IleRS"/>
    <property type="match status" value="1"/>
</dbReference>
<evidence type="ECO:0000313" key="19">
    <source>
        <dbReference type="Proteomes" id="UP000475117"/>
    </source>
</evidence>
<reference evidence="18 19" key="1">
    <citation type="submission" date="2020-12" db="EMBL/GenBank/DDBJ databases">
        <title>Sulforoseuscoccus oceanibium gen. nov., sp. nov., a representative of the phylum Verrucomicrobia with special cytoplasmic membrane, and proposal of Sulforoseuscoccusaceae fam. nov.</title>
        <authorList>
            <person name="Xi F."/>
        </authorList>
    </citation>
    <scope>NUCLEOTIDE SEQUENCE [LARGE SCALE GENOMIC DNA]</scope>
    <source>
        <strain evidence="18 19">T37</strain>
    </source>
</reference>
<dbReference type="PANTHER" id="PTHR22993:SF9">
    <property type="entry name" value="FORMAMIDOPYRIMIDINE-DNA GLYCOSYLASE"/>
    <property type="match status" value="1"/>
</dbReference>
<evidence type="ECO:0000256" key="8">
    <source>
        <dbReference type="ARBA" id="ARBA00022833"/>
    </source>
</evidence>
<dbReference type="GO" id="GO:0003684">
    <property type="term" value="F:damaged DNA binding"/>
    <property type="evidence" value="ECO:0007669"/>
    <property type="project" value="InterPro"/>
</dbReference>
<dbReference type="GO" id="GO:0140078">
    <property type="term" value="F:class I DNA-(apurinic or apyrimidinic site) endonuclease activity"/>
    <property type="evidence" value="ECO:0007669"/>
    <property type="project" value="UniProtKB-EC"/>
</dbReference>
<comment type="subunit">
    <text evidence="3 15">Monomer.</text>
</comment>
<keyword evidence="13 15" id="KW-0326">Glycosidase</keyword>
<dbReference type="PROSITE" id="PS51068">
    <property type="entry name" value="FPG_CAT"/>
    <property type="match status" value="1"/>
</dbReference>
<dbReference type="SUPFAM" id="SSF81624">
    <property type="entry name" value="N-terminal domain of MutM-like DNA repair proteins"/>
    <property type="match status" value="1"/>
</dbReference>
<evidence type="ECO:0000313" key="18">
    <source>
        <dbReference type="EMBL" id="QQL45902.1"/>
    </source>
</evidence>
<dbReference type="Gene3D" id="3.20.190.10">
    <property type="entry name" value="MutM-like, N-terminal"/>
    <property type="match status" value="1"/>
</dbReference>
<organism evidence="18 19">
    <name type="scientific">Sulfuriroseicoccus oceanibius</name>
    <dbReference type="NCBI Taxonomy" id="2707525"/>
    <lineage>
        <taxon>Bacteria</taxon>
        <taxon>Pseudomonadati</taxon>
        <taxon>Verrucomicrobiota</taxon>
        <taxon>Verrucomicrobiia</taxon>
        <taxon>Verrucomicrobiales</taxon>
        <taxon>Verrucomicrobiaceae</taxon>
        <taxon>Sulfuriroseicoccus</taxon>
    </lineage>
</organism>
<dbReference type="FunFam" id="1.10.8.50:FF:000003">
    <property type="entry name" value="Formamidopyrimidine-DNA glycosylase"/>
    <property type="match status" value="1"/>
</dbReference>
<dbReference type="EC" id="3.2.2.23" evidence="15"/>
<evidence type="ECO:0000256" key="15">
    <source>
        <dbReference type="HAMAP-Rule" id="MF_00103"/>
    </source>
</evidence>
<evidence type="ECO:0000256" key="12">
    <source>
        <dbReference type="ARBA" id="ARBA00023268"/>
    </source>
</evidence>
<keyword evidence="9 15" id="KW-0238">DNA-binding</keyword>
<dbReference type="NCBIfam" id="TIGR00577">
    <property type="entry name" value="fpg"/>
    <property type="match status" value="1"/>
</dbReference>
<dbReference type="SMART" id="SM00898">
    <property type="entry name" value="Fapy_DNA_glyco"/>
    <property type="match status" value="1"/>
</dbReference>
<dbReference type="InterPro" id="IPR015886">
    <property type="entry name" value="H2TH_FPG"/>
</dbReference>
<dbReference type="FunFam" id="3.20.190.10:FF:000001">
    <property type="entry name" value="Formamidopyrimidine-DNA glycosylase"/>
    <property type="match status" value="1"/>
</dbReference>
<feature type="active site" description="Proton donor; for beta-elimination activity" evidence="15">
    <location>
        <position position="57"/>
    </location>
</feature>
<evidence type="ECO:0000256" key="2">
    <source>
        <dbReference type="ARBA" id="ARBA00009409"/>
    </source>
</evidence>
<dbReference type="InterPro" id="IPR010663">
    <property type="entry name" value="Znf_FPG/IleRS"/>
</dbReference>
<feature type="binding site" evidence="15">
    <location>
        <position position="151"/>
    </location>
    <ligand>
        <name>DNA</name>
        <dbReference type="ChEBI" id="CHEBI:16991"/>
    </ligand>
</feature>
<protein>
    <recommendedName>
        <fullName evidence="15">Formamidopyrimidine-DNA glycosylase</fullName>
        <shortName evidence="15">Fapy-DNA glycosylase</shortName>
        <ecNumber evidence="15">3.2.2.23</ecNumber>
    </recommendedName>
    <alternativeName>
        <fullName evidence="15">DNA-(apurinic or apyrimidinic site) lyase MutM</fullName>
        <shortName evidence="15">AP lyase MutM</shortName>
        <ecNumber evidence="15">4.2.99.18</ecNumber>
    </alternativeName>
</protein>
<dbReference type="InterPro" id="IPR035937">
    <property type="entry name" value="FPG_N"/>
</dbReference>
<dbReference type="PANTHER" id="PTHR22993">
    <property type="entry name" value="FORMAMIDOPYRIMIDINE-DNA GLYCOSYLASE"/>
    <property type="match status" value="1"/>
</dbReference>
<dbReference type="SUPFAM" id="SSF46946">
    <property type="entry name" value="S13-like H2TH domain"/>
    <property type="match status" value="1"/>
</dbReference>
<dbReference type="NCBIfam" id="NF002211">
    <property type="entry name" value="PRK01103.1"/>
    <property type="match status" value="1"/>
</dbReference>
<gene>
    <name evidence="15 18" type="primary">mutM</name>
    <name evidence="15" type="synonym">fpg</name>
    <name evidence="18" type="ORF">G3M56_004795</name>
</gene>
<evidence type="ECO:0000256" key="9">
    <source>
        <dbReference type="ARBA" id="ARBA00023125"/>
    </source>
</evidence>
<dbReference type="EMBL" id="CP066776">
    <property type="protein sequence ID" value="QQL45902.1"/>
    <property type="molecule type" value="Genomic_DNA"/>
</dbReference>
<proteinExistence type="inferred from homology"/>
<dbReference type="Gene3D" id="1.10.8.50">
    <property type="match status" value="1"/>
</dbReference>
<feature type="active site" description="Proton donor; for delta-elimination activity" evidence="15">
    <location>
        <position position="260"/>
    </location>
</feature>
<dbReference type="Proteomes" id="UP000475117">
    <property type="component" value="Chromosome"/>
</dbReference>
<keyword evidence="7 15" id="KW-0378">Hydrolase</keyword>
<dbReference type="RefSeq" id="WP_164365577.1">
    <property type="nucleotide sequence ID" value="NZ_CP066776.1"/>
</dbReference>
<dbReference type="SUPFAM" id="SSF57716">
    <property type="entry name" value="Glucocorticoid receptor-like (DNA-binding domain)"/>
    <property type="match status" value="1"/>
</dbReference>
<keyword evidence="6 15" id="KW-0863">Zinc-finger</keyword>
<evidence type="ECO:0000256" key="3">
    <source>
        <dbReference type="ARBA" id="ARBA00011245"/>
    </source>
</evidence>
<dbReference type="AlphaFoldDB" id="A0A6B3LB73"/>
<accession>A0A6B3LB73</accession>
<evidence type="ECO:0000256" key="1">
    <source>
        <dbReference type="ARBA" id="ARBA00001668"/>
    </source>
</evidence>
<comment type="cofactor">
    <cofactor evidence="15">
        <name>Zn(2+)</name>
        <dbReference type="ChEBI" id="CHEBI:29105"/>
    </cofactor>
    <text evidence="15">Binds 1 zinc ion per subunit.</text>
</comment>
<evidence type="ECO:0000256" key="14">
    <source>
        <dbReference type="ARBA" id="ARBA00044632"/>
    </source>
</evidence>
<keyword evidence="4 15" id="KW-0479">Metal-binding</keyword>
<dbReference type="CDD" id="cd08966">
    <property type="entry name" value="EcFpg-like_N"/>
    <property type="match status" value="1"/>
</dbReference>
<evidence type="ECO:0000256" key="11">
    <source>
        <dbReference type="ARBA" id="ARBA00023239"/>
    </source>
</evidence>
<dbReference type="EC" id="4.2.99.18" evidence="15"/>
<dbReference type="GO" id="GO:0008270">
    <property type="term" value="F:zinc ion binding"/>
    <property type="evidence" value="ECO:0007669"/>
    <property type="project" value="UniProtKB-UniRule"/>
</dbReference>
<feature type="active site" description="Schiff-base intermediate with DNA" evidence="15">
    <location>
        <position position="2"/>
    </location>
</feature>
<feature type="binding site" evidence="15">
    <location>
        <position position="90"/>
    </location>
    <ligand>
        <name>DNA</name>
        <dbReference type="ChEBI" id="CHEBI:16991"/>
    </ligand>
</feature>
<name>A0A6B3LB73_9BACT</name>
<keyword evidence="10 15" id="KW-0234">DNA repair</keyword>
<dbReference type="KEGG" id="soa:G3M56_004795"/>
<keyword evidence="5 15" id="KW-0227">DNA damage</keyword>
<evidence type="ECO:0000256" key="13">
    <source>
        <dbReference type="ARBA" id="ARBA00023295"/>
    </source>
</evidence>
<dbReference type="Pfam" id="PF06831">
    <property type="entry name" value="H2TH"/>
    <property type="match status" value="1"/>
</dbReference>
<evidence type="ECO:0000256" key="6">
    <source>
        <dbReference type="ARBA" id="ARBA00022771"/>
    </source>
</evidence>
<dbReference type="GO" id="GO:0006284">
    <property type="term" value="P:base-excision repair"/>
    <property type="evidence" value="ECO:0007669"/>
    <property type="project" value="InterPro"/>
</dbReference>
<evidence type="ECO:0000256" key="10">
    <source>
        <dbReference type="ARBA" id="ARBA00023204"/>
    </source>
</evidence>
<sequence length="270" mass="30055">MPELPEVETTARGVRPHLVGRKITRVDVHQPRLRVHVPEEVEALAGSTIRSVSRRAKYLLIDCGHGHLIIHLGMSGSLRMADPSTPLKKHDHVVIHLDDGSELRYHDPRRFGIVTWTAQDPLQHELLAHLGPEPLTDAFDGNTLVQAATNRRCAVKLLIMNNEVVVGVGNIYACEALFLAGIHPKRQANRISTERYQRLVTAIKDRLAAAIEQGGTTLRDFVNSDGQPGYFAQQLHVYGREGESCNTCGSTIKRIVLGQRSTFFCPKCQR</sequence>
<evidence type="ECO:0000256" key="5">
    <source>
        <dbReference type="ARBA" id="ARBA00022763"/>
    </source>
</evidence>
<dbReference type="GO" id="GO:0034039">
    <property type="term" value="F:8-oxo-7,8-dihydroguanine DNA N-glycosylase activity"/>
    <property type="evidence" value="ECO:0007669"/>
    <property type="project" value="TreeGrafter"/>
</dbReference>
<dbReference type="InterPro" id="IPR010979">
    <property type="entry name" value="Ribosomal_uS13-like_H2TH"/>
</dbReference>
<feature type="domain" description="Formamidopyrimidine-DNA glycosylase catalytic" evidence="17">
    <location>
        <begin position="2"/>
        <end position="112"/>
    </location>
</feature>
<comment type="catalytic activity">
    <reaction evidence="14 15">
        <text>2'-deoxyribonucleotide-(2'-deoxyribose 5'-phosphate)-2'-deoxyribonucleotide-DNA = a 3'-end 2'-deoxyribonucleotide-(2,3-dehydro-2,3-deoxyribose 5'-phosphate)-DNA + a 5'-end 5'-phospho-2'-deoxyribonucleoside-DNA + H(+)</text>
        <dbReference type="Rhea" id="RHEA:66592"/>
        <dbReference type="Rhea" id="RHEA-COMP:13180"/>
        <dbReference type="Rhea" id="RHEA-COMP:16897"/>
        <dbReference type="Rhea" id="RHEA-COMP:17067"/>
        <dbReference type="ChEBI" id="CHEBI:15378"/>
        <dbReference type="ChEBI" id="CHEBI:136412"/>
        <dbReference type="ChEBI" id="CHEBI:157695"/>
        <dbReference type="ChEBI" id="CHEBI:167181"/>
        <dbReference type="EC" id="4.2.99.18"/>
    </reaction>
</comment>
<feature type="active site" description="Proton donor" evidence="15">
    <location>
        <position position="3"/>
    </location>
</feature>
<keyword evidence="12 15" id="KW-0511">Multifunctional enzyme</keyword>
<keyword evidence="8 15" id="KW-0862">Zinc</keyword>
<dbReference type="SMART" id="SM01232">
    <property type="entry name" value="H2TH"/>
    <property type="match status" value="1"/>
</dbReference>
<comment type="similarity">
    <text evidence="2 15">Belongs to the FPG family.</text>
</comment>
<dbReference type="InterPro" id="IPR012319">
    <property type="entry name" value="FPG_cat"/>
</dbReference>
<evidence type="ECO:0000259" key="16">
    <source>
        <dbReference type="PROSITE" id="PS51066"/>
    </source>
</evidence>
<dbReference type="Pfam" id="PF01149">
    <property type="entry name" value="Fapy_DNA_glyco"/>
    <property type="match status" value="1"/>
</dbReference>
<evidence type="ECO:0000256" key="7">
    <source>
        <dbReference type="ARBA" id="ARBA00022801"/>
    </source>
</evidence>
<evidence type="ECO:0000256" key="4">
    <source>
        <dbReference type="ARBA" id="ARBA00022723"/>
    </source>
</evidence>
<dbReference type="PROSITE" id="PS01242">
    <property type="entry name" value="ZF_FPG_1"/>
    <property type="match status" value="1"/>
</dbReference>
<dbReference type="InterPro" id="IPR000214">
    <property type="entry name" value="Znf_DNA_glyclase/AP_lyase"/>
</dbReference>
<evidence type="ECO:0000259" key="17">
    <source>
        <dbReference type="PROSITE" id="PS51068"/>
    </source>
</evidence>
<dbReference type="HAMAP" id="MF_00103">
    <property type="entry name" value="Fapy_DNA_glycosyl"/>
    <property type="match status" value="1"/>
</dbReference>